<dbReference type="Proteomes" id="UP000217065">
    <property type="component" value="Unassembled WGS sequence"/>
</dbReference>
<name>A0A264W6U9_9BACL</name>
<gene>
    <name evidence="1" type="ORF">CF394_04195</name>
</gene>
<sequence>MAFGISRTELVEWKRRIEAGEMAILTHYWLDPRFPNSTSVTKVGCQDTKRLAEWGRRYGLKEAWIDHKEDYPHFDLFGDIQEQVLVDEGLVDQYTRFIQKKDRNLGGGYDLF</sequence>
<dbReference type="OrthoDB" id="2361368at2"/>
<keyword evidence="2" id="KW-1185">Reference proteome</keyword>
<dbReference type="EMBL" id="NOKQ01000187">
    <property type="protein sequence ID" value="OZS78747.1"/>
    <property type="molecule type" value="Genomic_DNA"/>
</dbReference>
<protein>
    <recommendedName>
        <fullName evidence="3">YneQ</fullName>
    </recommendedName>
</protein>
<accession>A0A264W6U9</accession>
<comment type="caution">
    <text evidence="1">The sequence shown here is derived from an EMBL/GenBank/DDBJ whole genome shotgun (WGS) entry which is preliminary data.</text>
</comment>
<dbReference type="AlphaFoldDB" id="A0A264W6U9"/>
<reference evidence="1 2" key="1">
    <citation type="submission" date="2017-07" db="EMBL/GenBank/DDBJ databases">
        <title>Tetzosporium hominis gen.nov. sp.nov.</title>
        <authorList>
            <person name="Tetz G."/>
            <person name="Tetz V."/>
        </authorList>
    </citation>
    <scope>NUCLEOTIDE SEQUENCE [LARGE SCALE GENOMIC DNA]</scope>
    <source>
        <strain evidence="1 2">VT-49</strain>
    </source>
</reference>
<evidence type="ECO:0000313" key="2">
    <source>
        <dbReference type="Proteomes" id="UP000217065"/>
    </source>
</evidence>
<proteinExistence type="predicted"/>
<organism evidence="1 2">
    <name type="scientific">Tetzosporium hominis</name>
    <dbReference type="NCBI Taxonomy" id="2020506"/>
    <lineage>
        <taxon>Bacteria</taxon>
        <taxon>Bacillati</taxon>
        <taxon>Bacillota</taxon>
        <taxon>Bacilli</taxon>
        <taxon>Bacillales</taxon>
        <taxon>Caryophanaceae</taxon>
        <taxon>Tetzosporium</taxon>
    </lineage>
</organism>
<evidence type="ECO:0008006" key="3">
    <source>
        <dbReference type="Google" id="ProtNLM"/>
    </source>
</evidence>
<evidence type="ECO:0000313" key="1">
    <source>
        <dbReference type="EMBL" id="OZS78747.1"/>
    </source>
</evidence>